<comment type="caution">
    <text evidence="2">The sequence shown here is derived from an EMBL/GenBank/DDBJ whole genome shotgun (WGS) entry which is preliminary data.</text>
</comment>
<name>A0A8H5ARV8_9AGAR</name>
<dbReference type="Proteomes" id="UP000541558">
    <property type="component" value="Unassembled WGS sequence"/>
</dbReference>
<keyword evidence="3" id="KW-1185">Reference proteome</keyword>
<gene>
    <name evidence="2" type="ORF">D9611_014454</name>
</gene>
<feature type="region of interest" description="Disordered" evidence="1">
    <location>
        <begin position="25"/>
        <end position="64"/>
    </location>
</feature>
<evidence type="ECO:0000313" key="3">
    <source>
        <dbReference type="Proteomes" id="UP000541558"/>
    </source>
</evidence>
<proteinExistence type="predicted"/>
<evidence type="ECO:0000313" key="2">
    <source>
        <dbReference type="EMBL" id="KAF5309735.1"/>
    </source>
</evidence>
<organism evidence="2 3">
    <name type="scientific">Ephemerocybe angulata</name>
    <dbReference type="NCBI Taxonomy" id="980116"/>
    <lineage>
        <taxon>Eukaryota</taxon>
        <taxon>Fungi</taxon>
        <taxon>Dikarya</taxon>
        <taxon>Basidiomycota</taxon>
        <taxon>Agaricomycotina</taxon>
        <taxon>Agaricomycetes</taxon>
        <taxon>Agaricomycetidae</taxon>
        <taxon>Agaricales</taxon>
        <taxon>Agaricineae</taxon>
        <taxon>Psathyrellaceae</taxon>
        <taxon>Ephemerocybe</taxon>
    </lineage>
</organism>
<dbReference type="AlphaFoldDB" id="A0A8H5ARV8"/>
<evidence type="ECO:0000256" key="1">
    <source>
        <dbReference type="SAM" id="MobiDB-lite"/>
    </source>
</evidence>
<sequence>MRLRMFLQVTESASDGVYLYGARTSTLSPSSSVTPHPKSPTPPGLSSGLKSPTPRWGTTIPPIPPRTALRELELRAPEYEDTTGESCGVKLSN</sequence>
<reference evidence="2 3" key="1">
    <citation type="journal article" date="2020" name="ISME J.">
        <title>Uncovering the hidden diversity of litter-decomposition mechanisms in mushroom-forming fungi.</title>
        <authorList>
            <person name="Floudas D."/>
            <person name="Bentzer J."/>
            <person name="Ahren D."/>
            <person name="Johansson T."/>
            <person name="Persson P."/>
            <person name="Tunlid A."/>
        </authorList>
    </citation>
    <scope>NUCLEOTIDE SEQUENCE [LARGE SCALE GENOMIC DNA]</scope>
    <source>
        <strain evidence="2 3">CBS 175.51</strain>
    </source>
</reference>
<dbReference type="EMBL" id="JAACJK010000232">
    <property type="protein sequence ID" value="KAF5309735.1"/>
    <property type="molecule type" value="Genomic_DNA"/>
</dbReference>
<feature type="compositionally biased region" description="Low complexity" evidence="1">
    <location>
        <begin position="25"/>
        <end position="36"/>
    </location>
</feature>
<accession>A0A8H5ARV8</accession>
<protein>
    <submittedName>
        <fullName evidence="2">Uncharacterized protein</fullName>
    </submittedName>
</protein>